<evidence type="ECO:0000256" key="1">
    <source>
        <dbReference type="ARBA" id="ARBA00007626"/>
    </source>
</evidence>
<dbReference type="Gene3D" id="1.25.40.10">
    <property type="entry name" value="Tetratricopeptide repeat domain"/>
    <property type="match status" value="5"/>
</dbReference>
<evidence type="ECO:0000256" key="4">
    <source>
        <dbReference type="SAM" id="Phobius"/>
    </source>
</evidence>
<feature type="repeat" description="PPR" evidence="3">
    <location>
        <begin position="611"/>
        <end position="645"/>
    </location>
</feature>
<dbReference type="PaxDb" id="4081-Solyc04g050550.1.1"/>
<feature type="repeat" description="PPR" evidence="3">
    <location>
        <begin position="436"/>
        <end position="470"/>
    </location>
</feature>
<feature type="transmembrane region" description="Helical" evidence="4">
    <location>
        <begin position="648"/>
        <end position="670"/>
    </location>
</feature>
<dbReference type="InterPro" id="IPR002885">
    <property type="entry name" value="PPR_rpt"/>
</dbReference>
<dbReference type="PROSITE" id="PS51375">
    <property type="entry name" value="PPR"/>
    <property type="match status" value="9"/>
</dbReference>
<feature type="repeat" description="PPR" evidence="3">
    <location>
        <begin position="541"/>
        <end position="575"/>
    </location>
</feature>
<comment type="similarity">
    <text evidence="1">Belongs to the PPR family. P subfamily.</text>
</comment>
<evidence type="ECO:0008006" key="7">
    <source>
        <dbReference type="Google" id="ProtNLM"/>
    </source>
</evidence>
<feature type="repeat" description="PPR" evidence="3">
    <location>
        <begin position="298"/>
        <end position="332"/>
    </location>
</feature>
<dbReference type="InterPro" id="IPR011990">
    <property type="entry name" value="TPR-like_helical_dom_sf"/>
</dbReference>
<dbReference type="AlphaFoldDB" id="A0A3Q7G4V0"/>
<feature type="transmembrane region" description="Helical" evidence="4">
    <location>
        <begin position="70"/>
        <end position="89"/>
    </location>
</feature>
<protein>
    <recommendedName>
        <fullName evidence="7">Pentacotripeptide-repeat region of PRORP domain-containing protein</fullName>
    </recommendedName>
</protein>
<dbReference type="InParanoid" id="A0A3Q7G4V0"/>
<feature type="repeat" description="PPR" evidence="3">
    <location>
        <begin position="471"/>
        <end position="505"/>
    </location>
</feature>
<accession>A0A3Q7G4V0</accession>
<keyword evidence="4" id="KW-0812">Transmembrane</keyword>
<reference evidence="5" key="2">
    <citation type="submission" date="2019-01" db="UniProtKB">
        <authorList>
            <consortium name="EnsemblPlants"/>
        </authorList>
    </citation>
    <scope>IDENTIFICATION</scope>
    <source>
        <strain evidence="5">cv. Heinz 1706</strain>
    </source>
</reference>
<evidence type="ECO:0000256" key="3">
    <source>
        <dbReference type="PROSITE-ProRule" id="PRU00708"/>
    </source>
</evidence>
<dbReference type="OMA" id="KHFKTAH"/>
<feature type="repeat" description="PPR" evidence="3">
    <location>
        <begin position="368"/>
        <end position="402"/>
    </location>
</feature>
<feature type="repeat" description="PPR" evidence="3">
    <location>
        <begin position="333"/>
        <end position="367"/>
    </location>
</feature>
<name>A0A3Q7G4V0_SOLLC</name>
<keyword evidence="4" id="KW-0472">Membrane</keyword>
<dbReference type="Gramene" id="Solyc04g050550.2.1">
    <property type="protein sequence ID" value="Solyc04g050550.2.1"/>
    <property type="gene ID" value="Solyc04g050550.2"/>
</dbReference>
<dbReference type="EnsemblPlants" id="Solyc04g050550.2.1">
    <property type="protein sequence ID" value="Solyc04g050550.2.1"/>
    <property type="gene ID" value="Solyc04g050550.2"/>
</dbReference>
<feature type="repeat" description="PPR" evidence="3">
    <location>
        <begin position="403"/>
        <end position="433"/>
    </location>
</feature>
<dbReference type="Pfam" id="PF12854">
    <property type="entry name" value="PPR_1"/>
    <property type="match status" value="1"/>
</dbReference>
<evidence type="ECO:0000313" key="5">
    <source>
        <dbReference type="EnsemblPlants" id="Solyc04g050550.2.1"/>
    </source>
</evidence>
<keyword evidence="2" id="KW-0677">Repeat</keyword>
<dbReference type="NCBIfam" id="TIGR00756">
    <property type="entry name" value="PPR"/>
    <property type="match status" value="9"/>
</dbReference>
<proteinExistence type="inferred from homology"/>
<dbReference type="Proteomes" id="UP000004994">
    <property type="component" value="Chromosome 4"/>
</dbReference>
<dbReference type="PANTHER" id="PTHR47941">
    <property type="entry name" value="PENTATRICOPEPTIDE REPEAT-CONTAINING PROTEIN 3, MITOCHONDRIAL"/>
    <property type="match status" value="1"/>
</dbReference>
<dbReference type="Pfam" id="PF13041">
    <property type="entry name" value="PPR_2"/>
    <property type="match status" value="3"/>
</dbReference>
<evidence type="ECO:0000313" key="6">
    <source>
        <dbReference type="Proteomes" id="UP000004994"/>
    </source>
</evidence>
<dbReference type="Pfam" id="PF01535">
    <property type="entry name" value="PPR"/>
    <property type="match status" value="2"/>
</dbReference>
<reference evidence="5" key="1">
    <citation type="journal article" date="2012" name="Nature">
        <title>The tomato genome sequence provides insights into fleshy fruit evolution.</title>
        <authorList>
            <consortium name="Tomato Genome Consortium"/>
        </authorList>
    </citation>
    <scope>NUCLEOTIDE SEQUENCE [LARGE SCALE GENOMIC DNA]</scope>
    <source>
        <strain evidence="5">cv. Heinz 1706</strain>
    </source>
</reference>
<feature type="repeat" description="PPR" evidence="3">
    <location>
        <begin position="506"/>
        <end position="540"/>
    </location>
</feature>
<evidence type="ECO:0000256" key="2">
    <source>
        <dbReference type="ARBA" id="ARBA00022737"/>
    </source>
</evidence>
<sequence>MYLHDKTSALVPYDLSTRIKVDKVPLFGFEFGSISGGFCARFCRLSEVSVHNSISPLALNFKSRDTEVDIFFLSLFFFIVGSKFILLSLSSYSEIIFSLVFMLLLQPALMSLMTDEIHQSRELMWFERLVGCLSSFSMANLIRANLDNEMVKAVAAVVFKGHWDNLLKPKIGSSVTSTTIRQALLHISQYYFSLSWSFFQWAESVPSHKHSLQSSWTMMYILTKQKHFKTAQDMLQKVAVKNFLSSPTVLNALVRSNMNNDVNSHLLSWLVIFYANSKLPHDAIQVFEHMRVCKLMPHTHACSTLLNSLVKDGLTDTLWKIYKKMQKIGVLPNIYIYNVLMHACCKSGDVERADDLLREMEFKATLPDLYTYNTLISLYCKKGMHYEALCVQDRMERAGVCPDIVTYNSLIYSYCREGRMREAMRLFKEIKGSTTNLVTYTTLIDGYCRANNVAEALRLKGAMETKGLYPGVVTYNSILRKLCEQGQMKDANILLNEMNEKKVIPDNVTCNTLINGYCKIGDMESALKVKNKMLEGGLKPDRFTYNAMIHGFCKVKDTDGAKEVLFDMVRVGLSPSYCSYSWLVDAYCHLNNEVAVVSLPDEFAKGGHLVDVSFYRAIIRRLCRRGKIDGAEKVFHIMQTKGVLGDSLIYATLAYAFFMAGKVDAASYLLDDMYKRRLMITLKMYKSFNASYSDENTLLNMFWSNVPVMQFLDIGLVHFQELQIIGKLFESLVLDMEYNPGRIGDLNLMGSTYIFSLLDPFNDHVNIKFHVKMLGLPEPILYPAD</sequence>
<organism evidence="5">
    <name type="scientific">Solanum lycopersicum</name>
    <name type="common">Tomato</name>
    <name type="synonym">Lycopersicon esculentum</name>
    <dbReference type="NCBI Taxonomy" id="4081"/>
    <lineage>
        <taxon>Eukaryota</taxon>
        <taxon>Viridiplantae</taxon>
        <taxon>Streptophyta</taxon>
        <taxon>Embryophyta</taxon>
        <taxon>Tracheophyta</taxon>
        <taxon>Spermatophyta</taxon>
        <taxon>Magnoliopsida</taxon>
        <taxon>eudicotyledons</taxon>
        <taxon>Gunneridae</taxon>
        <taxon>Pentapetalae</taxon>
        <taxon>asterids</taxon>
        <taxon>lamiids</taxon>
        <taxon>Solanales</taxon>
        <taxon>Solanaceae</taxon>
        <taxon>Solanoideae</taxon>
        <taxon>Solaneae</taxon>
        <taxon>Solanum</taxon>
        <taxon>Solanum subgen. Lycopersicon</taxon>
    </lineage>
</organism>
<keyword evidence="6" id="KW-1185">Reference proteome</keyword>
<keyword evidence="4" id="KW-1133">Transmembrane helix</keyword>